<evidence type="ECO:0000256" key="3">
    <source>
        <dbReference type="ARBA" id="ARBA00022475"/>
    </source>
</evidence>
<dbReference type="OrthoDB" id="9787837at2"/>
<dbReference type="EMBL" id="CP015405">
    <property type="protein sequence ID" value="ANU76024.1"/>
    <property type="molecule type" value="Genomic_DNA"/>
</dbReference>
<evidence type="ECO:0000256" key="4">
    <source>
        <dbReference type="ARBA" id="ARBA00022692"/>
    </source>
</evidence>
<protein>
    <submittedName>
        <fullName evidence="9">ABC transporter permease</fullName>
    </submittedName>
</protein>
<dbReference type="Gene3D" id="1.10.3720.10">
    <property type="entry name" value="MetI-like"/>
    <property type="match status" value="1"/>
</dbReference>
<dbReference type="Pfam" id="PF00528">
    <property type="entry name" value="BPD_transp_1"/>
    <property type="match status" value="1"/>
</dbReference>
<evidence type="ECO:0000313" key="10">
    <source>
        <dbReference type="Proteomes" id="UP000092574"/>
    </source>
</evidence>
<feature type="transmembrane region" description="Helical" evidence="7">
    <location>
        <begin position="12"/>
        <end position="37"/>
    </location>
</feature>
<dbReference type="PROSITE" id="PS50928">
    <property type="entry name" value="ABC_TM1"/>
    <property type="match status" value="1"/>
</dbReference>
<comment type="subcellular location">
    <subcellularLocation>
        <location evidence="1 7">Cell membrane</location>
        <topology evidence="1 7">Multi-pass membrane protein</topology>
    </subcellularLocation>
</comment>
<feature type="transmembrane region" description="Helical" evidence="7">
    <location>
        <begin position="248"/>
        <end position="267"/>
    </location>
</feature>
<keyword evidence="2 7" id="KW-0813">Transport</keyword>
<feature type="transmembrane region" description="Helical" evidence="7">
    <location>
        <begin position="188"/>
        <end position="210"/>
    </location>
</feature>
<evidence type="ECO:0000256" key="2">
    <source>
        <dbReference type="ARBA" id="ARBA00022448"/>
    </source>
</evidence>
<gene>
    <name evidence="9" type="ORF">A4V09_09760</name>
</gene>
<dbReference type="AlphaFoldDB" id="A0A1C7IAT7"/>
<dbReference type="RefSeq" id="WP_065542201.1">
    <property type="nucleotide sequence ID" value="NZ_CP015405.2"/>
</dbReference>
<feature type="transmembrane region" description="Helical" evidence="7">
    <location>
        <begin position="82"/>
        <end position="106"/>
    </location>
</feature>
<proteinExistence type="inferred from homology"/>
<dbReference type="STRING" id="1796616.A4V09_09760"/>
<accession>A0A1C7IAT7</accession>
<keyword evidence="10" id="KW-1185">Reference proteome</keyword>
<dbReference type="SUPFAM" id="SSF161098">
    <property type="entry name" value="MetI-like"/>
    <property type="match status" value="1"/>
</dbReference>
<feature type="domain" description="ABC transmembrane type-1" evidence="8">
    <location>
        <begin position="78"/>
        <end position="267"/>
    </location>
</feature>
<keyword evidence="3" id="KW-1003">Cell membrane</keyword>
<feature type="transmembrane region" description="Helical" evidence="7">
    <location>
        <begin position="113"/>
        <end position="134"/>
    </location>
</feature>
<dbReference type="GO" id="GO:0005886">
    <property type="term" value="C:plasma membrane"/>
    <property type="evidence" value="ECO:0007669"/>
    <property type="project" value="UniProtKB-SubCell"/>
</dbReference>
<evidence type="ECO:0000256" key="7">
    <source>
        <dbReference type="RuleBase" id="RU363032"/>
    </source>
</evidence>
<dbReference type="PANTHER" id="PTHR43744">
    <property type="entry name" value="ABC TRANSPORTER PERMEASE PROTEIN MG189-RELATED-RELATED"/>
    <property type="match status" value="1"/>
</dbReference>
<sequence length="282" mass="31907">MTLRQKRITKKVVIYIVLVIMTIASLFPIFFCLSASLRTQEDLFQNMFPFTIRSLIPTNITGENYSIIFTKYEFWRPIMNTMIVTVVSIIFGCLINSMAGFAFTCFEFKGKKIFYPLVLISFMVPFEAIAIPLYNVANGLGMVDTYAGMIIPAIADGLVTFLFIQFFKDIPPSLVEAARVDGAKWPTIFVKVIMPISIPVFVTAGLMIFMNQWNSYMWPLLVARSKEIRTIQIAISQFSGERSIQWTYIYAGSLISAIIPICLFLPFQKYFVEGITAGSVKG</sequence>
<dbReference type="PANTHER" id="PTHR43744:SF8">
    <property type="entry name" value="SN-GLYCEROL-3-PHOSPHATE TRANSPORT SYSTEM PERMEASE PROTEIN UGPE"/>
    <property type="match status" value="1"/>
</dbReference>
<keyword evidence="4 7" id="KW-0812">Transmembrane</keyword>
<dbReference type="GO" id="GO:0055085">
    <property type="term" value="P:transmembrane transport"/>
    <property type="evidence" value="ECO:0007669"/>
    <property type="project" value="InterPro"/>
</dbReference>
<dbReference type="Proteomes" id="UP000092574">
    <property type="component" value="Chromosome"/>
</dbReference>
<organism evidence="9 10">
    <name type="scientific">Blautia pseudococcoides</name>
    <dbReference type="NCBI Taxonomy" id="1796616"/>
    <lineage>
        <taxon>Bacteria</taxon>
        <taxon>Bacillati</taxon>
        <taxon>Bacillota</taxon>
        <taxon>Clostridia</taxon>
        <taxon>Lachnospirales</taxon>
        <taxon>Lachnospiraceae</taxon>
        <taxon>Blautia</taxon>
    </lineage>
</organism>
<keyword evidence="6 7" id="KW-0472">Membrane</keyword>
<comment type="similarity">
    <text evidence="7">Belongs to the binding-protein-dependent transport system permease family.</text>
</comment>
<dbReference type="InterPro" id="IPR000515">
    <property type="entry name" value="MetI-like"/>
</dbReference>
<evidence type="ECO:0000313" key="9">
    <source>
        <dbReference type="EMBL" id="ANU76024.1"/>
    </source>
</evidence>
<evidence type="ECO:0000256" key="6">
    <source>
        <dbReference type="ARBA" id="ARBA00023136"/>
    </source>
</evidence>
<dbReference type="KEGG" id="byl:A4V09_09760"/>
<evidence type="ECO:0000256" key="5">
    <source>
        <dbReference type="ARBA" id="ARBA00022989"/>
    </source>
</evidence>
<dbReference type="InterPro" id="IPR035906">
    <property type="entry name" value="MetI-like_sf"/>
</dbReference>
<dbReference type="CDD" id="cd06261">
    <property type="entry name" value="TM_PBP2"/>
    <property type="match status" value="1"/>
</dbReference>
<feature type="transmembrane region" description="Helical" evidence="7">
    <location>
        <begin position="146"/>
        <end position="167"/>
    </location>
</feature>
<keyword evidence="5 7" id="KW-1133">Transmembrane helix</keyword>
<evidence type="ECO:0000256" key="1">
    <source>
        <dbReference type="ARBA" id="ARBA00004651"/>
    </source>
</evidence>
<evidence type="ECO:0000259" key="8">
    <source>
        <dbReference type="PROSITE" id="PS50928"/>
    </source>
</evidence>
<reference evidence="9" key="1">
    <citation type="submission" date="2017-04" db="EMBL/GenBank/DDBJ databases">
        <title>Complete Genome Sequences of Twelve Strains of a Stable Defined Moderately Diverse Mouse Microbiota 2 (sDMDMm2).</title>
        <authorList>
            <person name="Uchimura Y."/>
            <person name="Wyss M."/>
            <person name="Brugiroux S."/>
            <person name="Limenitakis J.P."/>
            <person name="Stecher B."/>
            <person name="McCoy K.D."/>
            <person name="Macpherson A.J."/>
        </authorList>
    </citation>
    <scope>NUCLEOTIDE SEQUENCE</scope>
    <source>
        <strain evidence="9">YL58</strain>
    </source>
</reference>
<name>A0A1C7IAT7_9FIRM</name>